<dbReference type="PRINTS" id="PR00111">
    <property type="entry name" value="ABHYDROLASE"/>
</dbReference>
<accession>A0ABU3BNS3</accession>
<dbReference type="Pfam" id="PF00561">
    <property type="entry name" value="Abhydrolase_1"/>
    <property type="match status" value="1"/>
</dbReference>
<evidence type="ECO:0000313" key="2">
    <source>
        <dbReference type="EMBL" id="MDT0630925.1"/>
    </source>
</evidence>
<dbReference type="PANTHER" id="PTHR42977:SF1">
    <property type="entry name" value="BLR6576 PROTEIN"/>
    <property type="match status" value="1"/>
</dbReference>
<dbReference type="NCBIfam" id="NF002043">
    <property type="entry name" value="PRK00870.1"/>
    <property type="match status" value="1"/>
</dbReference>
<evidence type="ECO:0000259" key="1">
    <source>
        <dbReference type="Pfam" id="PF00561"/>
    </source>
</evidence>
<dbReference type="EC" id="3.8.1.5" evidence="2"/>
<evidence type="ECO:0000313" key="3">
    <source>
        <dbReference type="Proteomes" id="UP001267426"/>
    </source>
</evidence>
<dbReference type="PRINTS" id="PR00412">
    <property type="entry name" value="EPOXHYDRLASE"/>
</dbReference>
<dbReference type="GO" id="GO:0018786">
    <property type="term" value="F:haloalkane dehalogenase activity"/>
    <property type="evidence" value="ECO:0007669"/>
    <property type="project" value="UniProtKB-EC"/>
</dbReference>
<comment type="caution">
    <text evidence="2">The sequence shown here is derived from an EMBL/GenBank/DDBJ whole genome shotgun (WGS) entry which is preliminary data.</text>
</comment>
<keyword evidence="3" id="KW-1185">Reference proteome</keyword>
<name>A0ABU3BNS3_9BACT</name>
<keyword evidence="2" id="KW-0378">Hydrolase</keyword>
<proteinExistence type="predicted"/>
<dbReference type="InterPro" id="IPR000073">
    <property type="entry name" value="AB_hydrolase_1"/>
</dbReference>
<dbReference type="Gene3D" id="3.40.50.1820">
    <property type="entry name" value="alpha/beta hydrolase"/>
    <property type="match status" value="1"/>
</dbReference>
<dbReference type="InterPro" id="IPR000639">
    <property type="entry name" value="Epox_hydrolase-like"/>
</dbReference>
<dbReference type="EMBL" id="JAVRHT010000006">
    <property type="protein sequence ID" value="MDT0630925.1"/>
    <property type="molecule type" value="Genomic_DNA"/>
</dbReference>
<dbReference type="SUPFAM" id="SSF53474">
    <property type="entry name" value="alpha/beta-Hydrolases"/>
    <property type="match status" value="1"/>
</dbReference>
<gene>
    <name evidence="2" type="ORF">RM540_04115</name>
</gene>
<sequence length="312" mass="33909">MPHPAPVVRTPDARFAGLPEWPFTPTYLTLDGLPGAPIPLSIHVVDEGPRDAAETVLLLHGEPSWSYLYRRMIPPLVAAGHRVVAFDFVGFGRSDKLTSVGAYTYELHRRTLLGVMEALDLRGVTLVVQDWGGLVGLPTAALDVPDRVARLVVMNTFLPTGEETPSLAFRAWKAGVGVVRTWLPVGPLMRLALPASQRRFVPAYTAPFPTRASKAGAVAWPLLVPTEPGRPVAAHMTAAREALSRWDKPALLVWSPQDPILGGVARHFERLIPTAGPAVEVRGGHFLQDKSGAEIAGYVLRFMEQTRPGRPT</sequence>
<protein>
    <submittedName>
        <fullName evidence="2">Haloalkane dehalogenase</fullName>
        <ecNumber evidence="2">3.8.1.5</ecNumber>
    </submittedName>
</protein>
<feature type="domain" description="AB hydrolase-1" evidence="1">
    <location>
        <begin position="55"/>
        <end position="289"/>
    </location>
</feature>
<reference evidence="2 3" key="1">
    <citation type="submission" date="2023-09" db="EMBL/GenBank/DDBJ databases">
        <authorList>
            <person name="Rey-Velasco X."/>
        </authorList>
    </citation>
    <scope>NUCLEOTIDE SEQUENCE [LARGE SCALE GENOMIC DNA]</scope>
    <source>
        <strain evidence="2 3">F394</strain>
    </source>
</reference>
<dbReference type="InterPro" id="IPR051340">
    <property type="entry name" value="Haloalkane_dehalogenase"/>
</dbReference>
<organism evidence="2 3">
    <name type="scientific">Rubrivirga litoralis</name>
    <dbReference type="NCBI Taxonomy" id="3075598"/>
    <lineage>
        <taxon>Bacteria</taxon>
        <taxon>Pseudomonadati</taxon>
        <taxon>Rhodothermota</taxon>
        <taxon>Rhodothermia</taxon>
        <taxon>Rhodothermales</taxon>
        <taxon>Rubricoccaceae</taxon>
        <taxon>Rubrivirga</taxon>
    </lineage>
</organism>
<dbReference type="InterPro" id="IPR029058">
    <property type="entry name" value="AB_hydrolase_fold"/>
</dbReference>
<dbReference type="PANTHER" id="PTHR42977">
    <property type="entry name" value="HYDROLASE-RELATED"/>
    <property type="match status" value="1"/>
</dbReference>
<dbReference type="Proteomes" id="UP001267426">
    <property type="component" value="Unassembled WGS sequence"/>
</dbReference>
<dbReference type="RefSeq" id="WP_311662262.1">
    <property type="nucleotide sequence ID" value="NZ_JAVRHT010000006.1"/>
</dbReference>